<dbReference type="Pfam" id="PF14782">
    <property type="entry name" value="BBS2_GAE"/>
    <property type="match status" value="1"/>
</dbReference>
<evidence type="ECO:0000313" key="13">
    <source>
        <dbReference type="Proteomes" id="UP001153620"/>
    </source>
</evidence>
<gene>
    <name evidence="12" type="ORF">CHIRRI_LOCUS892</name>
</gene>
<evidence type="ECO:0000256" key="2">
    <source>
        <dbReference type="ARBA" id="ARBA00004245"/>
    </source>
</evidence>
<evidence type="ECO:0000256" key="5">
    <source>
        <dbReference type="ARBA" id="ARBA00023212"/>
    </source>
</evidence>
<keyword evidence="4" id="KW-0969">Cilium</keyword>
<keyword evidence="6" id="KW-0966">Cell projection</keyword>
<evidence type="ECO:0000313" key="12">
    <source>
        <dbReference type="EMBL" id="CAG9797906.1"/>
    </source>
</evidence>
<keyword evidence="3" id="KW-0963">Cytoplasm</keyword>
<evidence type="ECO:0000256" key="1">
    <source>
        <dbReference type="ARBA" id="ARBA00004138"/>
    </source>
</evidence>
<reference evidence="12" key="1">
    <citation type="submission" date="2022-01" db="EMBL/GenBank/DDBJ databases">
        <authorList>
            <person name="King R."/>
        </authorList>
    </citation>
    <scope>NUCLEOTIDE SEQUENCE</scope>
</reference>
<dbReference type="Pfam" id="PF14783">
    <property type="entry name" value="BBS2_Mid"/>
    <property type="match status" value="1"/>
</dbReference>
<dbReference type="InterPro" id="IPR055380">
    <property type="entry name" value="BBS2_hp_dom"/>
</dbReference>
<dbReference type="InterPro" id="IPR029430">
    <property type="entry name" value="BBS2_N"/>
</dbReference>
<dbReference type="InterPro" id="IPR029333">
    <property type="entry name" value="BBS2_GAE_dom"/>
</dbReference>
<dbReference type="GO" id="GO:1905515">
    <property type="term" value="P:non-motile cilium assembly"/>
    <property type="evidence" value="ECO:0007669"/>
    <property type="project" value="InterPro"/>
</dbReference>
<dbReference type="Pfam" id="PF14781">
    <property type="entry name" value="BBS2_N"/>
    <property type="match status" value="1"/>
</dbReference>
<evidence type="ECO:0000259" key="11">
    <source>
        <dbReference type="Pfam" id="PF23353"/>
    </source>
</evidence>
<comment type="subcellular location">
    <subcellularLocation>
        <location evidence="1">Cell projection</location>
        <location evidence="1">Cilium</location>
    </subcellularLocation>
    <subcellularLocation>
        <location evidence="2">Cytoplasm</location>
        <location evidence="2">Cytoskeleton</location>
    </subcellularLocation>
</comment>
<feature type="domain" description="Ciliary BBSome complex subunit 2 middle region" evidence="9">
    <location>
        <begin position="164"/>
        <end position="270"/>
    </location>
</feature>
<dbReference type="GO" id="GO:0043005">
    <property type="term" value="C:neuron projection"/>
    <property type="evidence" value="ECO:0007669"/>
    <property type="project" value="TreeGrafter"/>
</dbReference>
<feature type="domain" description="BBS2 GAE" evidence="8">
    <location>
        <begin position="401"/>
        <end position="505"/>
    </location>
</feature>
<name>A0A9N9WNE5_9DIPT</name>
<evidence type="ECO:0000259" key="10">
    <source>
        <dbReference type="Pfam" id="PF23350"/>
    </source>
</evidence>
<evidence type="ECO:0000256" key="3">
    <source>
        <dbReference type="ARBA" id="ARBA00022490"/>
    </source>
</evidence>
<dbReference type="Pfam" id="PF23353">
    <property type="entry name" value="BBS2_hp"/>
    <property type="match status" value="1"/>
</dbReference>
<protein>
    <recommendedName>
        <fullName evidence="14">Bardet-Biedl syndrome 2 protein homolog</fullName>
    </recommendedName>
</protein>
<dbReference type="Pfam" id="PF23350">
    <property type="entry name" value="BBS2_pf"/>
    <property type="match status" value="1"/>
</dbReference>
<keyword evidence="5" id="KW-0206">Cytoskeleton</keyword>
<dbReference type="Proteomes" id="UP001153620">
    <property type="component" value="Chromosome 1"/>
</dbReference>
<dbReference type="SUPFAM" id="SSF50978">
    <property type="entry name" value="WD40 repeat-like"/>
    <property type="match status" value="1"/>
</dbReference>
<dbReference type="GO" id="GO:0031514">
    <property type="term" value="C:motile cilium"/>
    <property type="evidence" value="ECO:0007669"/>
    <property type="project" value="TreeGrafter"/>
</dbReference>
<dbReference type="AlphaFoldDB" id="A0A9N9WNE5"/>
<proteinExistence type="predicted"/>
<dbReference type="GO" id="GO:0034464">
    <property type="term" value="C:BBSome"/>
    <property type="evidence" value="ECO:0007669"/>
    <property type="project" value="InterPro"/>
</dbReference>
<feature type="domain" description="BBS2 platform" evidence="10">
    <location>
        <begin position="533"/>
        <end position="622"/>
    </location>
</feature>
<keyword evidence="13" id="KW-1185">Reference proteome</keyword>
<dbReference type="PANTHER" id="PTHR32465">
    <property type="entry name" value="BARDET-BIEDL SYNDROME 2 PROTEIN"/>
    <property type="match status" value="1"/>
</dbReference>
<dbReference type="InterPro" id="IPR036322">
    <property type="entry name" value="WD40_repeat_dom_sf"/>
</dbReference>
<reference evidence="12" key="2">
    <citation type="submission" date="2022-10" db="EMBL/GenBank/DDBJ databases">
        <authorList>
            <consortium name="ENA_rothamsted_submissions"/>
            <consortium name="culmorum"/>
            <person name="King R."/>
        </authorList>
    </citation>
    <scope>NUCLEOTIDE SEQUENCE</scope>
</reference>
<dbReference type="InterPro" id="IPR016616">
    <property type="entry name" value="Bardet-Biedl_syndrome_2_prot"/>
</dbReference>
<dbReference type="EMBL" id="OU895877">
    <property type="protein sequence ID" value="CAG9797906.1"/>
    <property type="molecule type" value="Genomic_DNA"/>
</dbReference>
<dbReference type="InterPro" id="IPR055379">
    <property type="entry name" value="BBS2_pf_dom"/>
</dbReference>
<feature type="domain" description="BBS2 hairpin" evidence="11">
    <location>
        <begin position="634"/>
        <end position="730"/>
    </location>
</feature>
<dbReference type="InterPro" id="IPR029429">
    <property type="entry name" value="BBS2_Mid"/>
</dbReference>
<feature type="domain" description="Ciliary BBSome complex subunit 2 N-terminal" evidence="7">
    <location>
        <begin position="22"/>
        <end position="125"/>
    </location>
</feature>
<dbReference type="GO" id="GO:0036064">
    <property type="term" value="C:ciliary basal body"/>
    <property type="evidence" value="ECO:0007669"/>
    <property type="project" value="TreeGrafter"/>
</dbReference>
<evidence type="ECO:0000259" key="9">
    <source>
        <dbReference type="Pfam" id="PF14783"/>
    </source>
</evidence>
<dbReference type="PANTHER" id="PTHR32465:SF0">
    <property type="entry name" value="BARDET-BIEDL SYNDROME 2 PROTEIN"/>
    <property type="match status" value="1"/>
</dbReference>
<accession>A0A9N9WNE5</accession>
<dbReference type="GO" id="GO:0016020">
    <property type="term" value="C:membrane"/>
    <property type="evidence" value="ECO:0007669"/>
    <property type="project" value="TreeGrafter"/>
</dbReference>
<dbReference type="OrthoDB" id="2120021at2759"/>
<evidence type="ECO:0000256" key="6">
    <source>
        <dbReference type="ARBA" id="ARBA00023273"/>
    </source>
</evidence>
<evidence type="ECO:0000259" key="7">
    <source>
        <dbReference type="Pfam" id="PF14781"/>
    </source>
</evidence>
<dbReference type="InterPro" id="IPR015943">
    <property type="entry name" value="WD40/YVTN_repeat-like_dom_sf"/>
</dbReference>
<sequence>MNCKPIFSFSIDMKLSDKGVVVGKYDAVNPSLTAITQSNKIIIHSPNTRYNMFNTQKAWSEIKKDIGMLSVNYTITSIATGKLSDSDKEYLAIGTETNILVYQVDDNIEVFFKDVSESVRCMTIGNIDISYPPLLLVGSNTTVKGYNVKGDEILWIVISGVVNSIILFDFNRDNDQEIILGCNDKIRIYKQDKFIKELNENAPVKQISPLGAQLLAFILKNGTVGVYEEHVRLWRIKSKSCATCLASFDLLGTGTQQIILGWESGKIDIRDPRSGDVLMKLISPNKVVGLIVTNYRGMDKDDLICVTEQGEVQGYTSSNVNLAPLTATESSQIKELLAAKQKLMLELTHYENNSKVNELIGSGAAEDSVAAMNALKSISDDFAVIPANTRLQIAISTDGTKQSSVEIGISTNNSTIIKAVIIFADGIFPNGNETLIVHPPTKRANSGSYSSMNALSNRTGGVSSIVVPLKIPKDDPVDVHIKAFVGSADGNQYHVFELNRQLPRFSMYSLHERITGSPKCLSEINRLSEDHLSAAPESYVKFKVTERVNRFCMFINQNFLLPADIEPNSTETETFDFLKVSLICLRDSSPLVITFYNDSNILIQTENIELAGNLIQAMSQFMNVANLESVAAFPSVVTKFRELFDKLQGLQESSNVLKTDTALKINLSKILVLRAEDAKVTNMEKLSSYYNELMLTNEELLTSFKIRSENYNEVQRLLSEINQTLYHAQRLRVGSASAKMMSSYKEALEQKNIEKLIQIMEISG</sequence>
<evidence type="ECO:0008006" key="14">
    <source>
        <dbReference type="Google" id="ProtNLM"/>
    </source>
</evidence>
<dbReference type="PIRSF" id="PIRSF013684">
    <property type="entry name" value="BBS2"/>
    <property type="match status" value="1"/>
</dbReference>
<evidence type="ECO:0000259" key="8">
    <source>
        <dbReference type="Pfam" id="PF14782"/>
    </source>
</evidence>
<evidence type="ECO:0000256" key="4">
    <source>
        <dbReference type="ARBA" id="ARBA00023069"/>
    </source>
</evidence>
<organism evidence="12 13">
    <name type="scientific">Chironomus riparius</name>
    <dbReference type="NCBI Taxonomy" id="315576"/>
    <lineage>
        <taxon>Eukaryota</taxon>
        <taxon>Metazoa</taxon>
        <taxon>Ecdysozoa</taxon>
        <taxon>Arthropoda</taxon>
        <taxon>Hexapoda</taxon>
        <taxon>Insecta</taxon>
        <taxon>Pterygota</taxon>
        <taxon>Neoptera</taxon>
        <taxon>Endopterygota</taxon>
        <taxon>Diptera</taxon>
        <taxon>Nematocera</taxon>
        <taxon>Chironomoidea</taxon>
        <taxon>Chironomidae</taxon>
        <taxon>Chironominae</taxon>
        <taxon>Chironomus</taxon>
    </lineage>
</organism>
<dbReference type="Gene3D" id="2.130.10.10">
    <property type="entry name" value="YVTN repeat-like/Quinoprotein amine dehydrogenase"/>
    <property type="match status" value="1"/>
</dbReference>